<dbReference type="InterPro" id="IPR006194">
    <property type="entry name" value="Gly-tRNA-synth_heterodimer"/>
</dbReference>
<evidence type="ECO:0000256" key="5">
    <source>
        <dbReference type="ARBA" id="ARBA00022598"/>
    </source>
</evidence>
<dbReference type="GO" id="GO:0009570">
    <property type="term" value="C:chloroplast stroma"/>
    <property type="evidence" value="ECO:0007669"/>
    <property type="project" value="TreeGrafter"/>
</dbReference>
<feature type="domain" description="DALR anticodon binding" evidence="12">
    <location>
        <begin position="1004"/>
        <end position="1094"/>
    </location>
</feature>
<dbReference type="SUPFAM" id="SSF55681">
    <property type="entry name" value="Class II aaRS and biotin synthetases"/>
    <property type="match status" value="1"/>
</dbReference>
<dbReference type="KEGG" id="bpg:Bathy02g00090"/>
<dbReference type="NCBIfam" id="TIGR00388">
    <property type="entry name" value="glyQ"/>
    <property type="match status" value="1"/>
</dbReference>
<dbReference type="NCBIfam" id="NF006827">
    <property type="entry name" value="PRK09348.1"/>
    <property type="match status" value="1"/>
</dbReference>
<dbReference type="Pfam" id="PF05746">
    <property type="entry name" value="DALR_1"/>
    <property type="match status" value="1"/>
</dbReference>
<dbReference type="Gene3D" id="1.20.58.180">
    <property type="entry name" value="Class II aaRS and biotin synthetases, domain 2"/>
    <property type="match status" value="1"/>
</dbReference>
<keyword evidence="4" id="KW-0963">Cytoplasm</keyword>
<dbReference type="Gene3D" id="3.30.930.10">
    <property type="entry name" value="Bira Bifunctional Protein, Domain 2"/>
    <property type="match status" value="1"/>
</dbReference>
<dbReference type="EC" id="6.1.1.14" evidence="3"/>
<dbReference type="InterPro" id="IPR008909">
    <property type="entry name" value="DALR_anticod-bd"/>
</dbReference>
<dbReference type="AlphaFoldDB" id="K8EAN1"/>
<evidence type="ECO:0000256" key="7">
    <source>
        <dbReference type="ARBA" id="ARBA00022840"/>
    </source>
</evidence>
<dbReference type="EMBL" id="FO082277">
    <property type="protein sequence ID" value="CCO14897.1"/>
    <property type="molecule type" value="Genomic_DNA"/>
</dbReference>
<evidence type="ECO:0000256" key="6">
    <source>
        <dbReference type="ARBA" id="ARBA00022741"/>
    </source>
</evidence>
<dbReference type="eggNOG" id="ENOG502QS5T">
    <property type="taxonomic scope" value="Eukaryota"/>
</dbReference>
<dbReference type="PRINTS" id="PR01044">
    <property type="entry name" value="TRNASYNTHGA"/>
</dbReference>
<accession>K8EAN1</accession>
<dbReference type="PANTHER" id="PTHR30075">
    <property type="entry name" value="GLYCYL-TRNA SYNTHETASE"/>
    <property type="match status" value="1"/>
</dbReference>
<evidence type="ECO:0000256" key="9">
    <source>
        <dbReference type="ARBA" id="ARBA00023146"/>
    </source>
</evidence>
<evidence type="ECO:0000256" key="8">
    <source>
        <dbReference type="ARBA" id="ARBA00022917"/>
    </source>
</evidence>
<feature type="region of interest" description="Disordered" evidence="11">
    <location>
        <begin position="362"/>
        <end position="399"/>
    </location>
</feature>
<dbReference type="FunFam" id="3.30.930.10:FF:000006">
    <property type="entry name" value="Glycine--tRNA ligase alpha subunit"/>
    <property type="match status" value="1"/>
</dbReference>
<evidence type="ECO:0000259" key="12">
    <source>
        <dbReference type="Pfam" id="PF05746"/>
    </source>
</evidence>
<keyword evidence="5" id="KW-0436">Ligase</keyword>
<dbReference type="PANTHER" id="PTHR30075:SF2">
    <property type="entry name" value="GLYCINE--TRNA LIGASE, CHLOROPLASTIC_MITOCHONDRIAL 2"/>
    <property type="match status" value="1"/>
</dbReference>
<comment type="catalytic activity">
    <reaction evidence="10">
        <text>tRNA(Gly) + glycine + ATP = glycyl-tRNA(Gly) + AMP + diphosphate</text>
        <dbReference type="Rhea" id="RHEA:16013"/>
        <dbReference type="Rhea" id="RHEA-COMP:9664"/>
        <dbReference type="Rhea" id="RHEA-COMP:9683"/>
        <dbReference type="ChEBI" id="CHEBI:30616"/>
        <dbReference type="ChEBI" id="CHEBI:33019"/>
        <dbReference type="ChEBI" id="CHEBI:57305"/>
        <dbReference type="ChEBI" id="CHEBI:78442"/>
        <dbReference type="ChEBI" id="CHEBI:78522"/>
        <dbReference type="ChEBI" id="CHEBI:456215"/>
        <dbReference type="EC" id="6.1.1.14"/>
    </reaction>
</comment>
<proteinExistence type="inferred from homology"/>
<comment type="similarity">
    <text evidence="2">Belongs to the class-II aminoacyl-tRNA synthetase family.</text>
</comment>
<comment type="subcellular location">
    <subcellularLocation>
        <location evidence="1">Cytoplasm</location>
    </subcellularLocation>
</comment>
<organism evidence="13 14">
    <name type="scientific">Bathycoccus prasinos</name>
    <dbReference type="NCBI Taxonomy" id="41875"/>
    <lineage>
        <taxon>Eukaryota</taxon>
        <taxon>Viridiplantae</taxon>
        <taxon>Chlorophyta</taxon>
        <taxon>Mamiellophyceae</taxon>
        <taxon>Mamiellales</taxon>
        <taxon>Bathycoccaceae</taxon>
        <taxon>Bathycoccus</taxon>
    </lineage>
</organism>
<sequence length="1108" mass="121379">MRAKMMNSSFSTSSATTTATKRSSSSSSSSSSASSSSFRTRAIASSSDAAAASASTPPSSSPAKSSSAAGVNTDAPTFQQAINRLQDYWASKGCAVWLPHNTEVGAGTMNPATFLRCLGPEPWNVCYPEPSVRPDDSRYGDNPNRVQRHTQFQVILKPAPANPQELYLGSLEALGVDTKAHDIRFVEDNWESPVLGAWGLGWEVWLDGMEVTQFTYFQQCGSVKVNPVAVEITYGLERVLMALQNVDHFKDIRYNDSLTYGEMRLQDEYEMSVFNMDVASVENQRLRFDLADKEAQSLIENRLPLPAYDQLLKASHAFNILDARGAVGVTERQKLFASMRDLARNIASLWVERREELGYPLGSLVEGSSDDKEDDNGKKKKKKNNKQNDAAKPVAPIDESKLPNEKADFVFEIGTEELPPHDVVSCIHQVELAMNSILEQSGLEYDSVSVGGTPRRVSVAIKNLSPKQPDQESRNRGPPLSRAFEEDGVTPTKALLGFCTKNNVVDLEKELEKDDEYVWANVKAVGKSASEVMRDELPKVVESIKFIKTMRWQLNEDNAFSRPMRWLFACHGQSIIPFSALGVTSSDTTRGLRPPGLEAPVEETLTNVQDYFSFLEREGIVPDIEARKNEIWSNAVSLAESVGGVVPEGNKESGGLLDEVANLLEAGQPVLGEFEAEYLSLPKEVLITVMKKHQRYFPVENKTSGDLLNNFVTFANGPCDVSAVKSGNEAVLRARYQDAKFFYENDCKESLETLRPKLEGITFQTELGSMLQKTERAENLAPKVAAALGYGDDASIVAMATKAARLARADLASSMVMELTSLAGVMGEHYAKKCDKLDDTTSKAIFEANLPRFSGDLIASTAPGIVATIADKADTLVGLFAVVGAPKATADPFGLRRTAYGLVQTLVNNDLQTQGGDVRALFGLAKSEQPVDVSDKAMEDCAEFTKRRLEQLLVDAGNDVESVRAILNTDIGFNPARASASVTELQAAMKDANTFSKAKNVLSRPTKLIRGKKDFTPSGKIDESLLVEEAEIEFFNTYKKACDKIAANQSIASLIEALAEMEDSSTRFFEDVFVNCEDLPTRQNRLDLIDSVASLPKDMVDFSVLPGF</sequence>
<dbReference type="OrthoDB" id="1545at2759"/>
<dbReference type="GeneID" id="19017122"/>
<feature type="compositionally biased region" description="Low complexity" evidence="11">
    <location>
        <begin position="8"/>
        <end position="69"/>
    </location>
</feature>
<keyword evidence="14" id="KW-1185">Reference proteome</keyword>
<evidence type="ECO:0000256" key="1">
    <source>
        <dbReference type="ARBA" id="ARBA00004496"/>
    </source>
</evidence>
<dbReference type="GO" id="GO:0005524">
    <property type="term" value="F:ATP binding"/>
    <property type="evidence" value="ECO:0007669"/>
    <property type="project" value="UniProtKB-KW"/>
</dbReference>
<dbReference type="InterPro" id="IPR002310">
    <property type="entry name" value="Gly-tRNA_ligase_asu"/>
</dbReference>
<dbReference type="Pfam" id="PF02092">
    <property type="entry name" value="tRNA_synt_2f"/>
    <property type="match status" value="1"/>
</dbReference>
<dbReference type="PROSITE" id="PS50861">
    <property type="entry name" value="AA_TRNA_LIGASE_II_GLYAB"/>
    <property type="match status" value="2"/>
</dbReference>
<evidence type="ECO:0000256" key="3">
    <source>
        <dbReference type="ARBA" id="ARBA00012829"/>
    </source>
</evidence>
<evidence type="ECO:0000256" key="4">
    <source>
        <dbReference type="ARBA" id="ARBA00022490"/>
    </source>
</evidence>
<evidence type="ECO:0000256" key="11">
    <source>
        <dbReference type="SAM" id="MobiDB-lite"/>
    </source>
</evidence>
<reference evidence="13 14" key="1">
    <citation type="submission" date="2011-10" db="EMBL/GenBank/DDBJ databases">
        <authorList>
            <person name="Genoscope - CEA"/>
        </authorList>
    </citation>
    <scope>NUCLEOTIDE SEQUENCE [LARGE SCALE GENOMIC DNA]</scope>
    <source>
        <strain evidence="13 14">RCC 1105</strain>
    </source>
</reference>
<feature type="region of interest" description="Disordered" evidence="11">
    <location>
        <begin position="1"/>
        <end position="71"/>
    </location>
</feature>
<gene>
    <name evidence="13" type="ORF">Bathy02g00090</name>
</gene>
<dbReference type="InterPro" id="IPR015944">
    <property type="entry name" value="Gly-tRNA-synth_bsu"/>
</dbReference>
<evidence type="ECO:0000313" key="13">
    <source>
        <dbReference type="EMBL" id="CCO14897.1"/>
    </source>
</evidence>
<dbReference type="GO" id="GO:0004820">
    <property type="term" value="F:glycine-tRNA ligase activity"/>
    <property type="evidence" value="ECO:0007669"/>
    <property type="project" value="UniProtKB-EC"/>
</dbReference>
<dbReference type="STRING" id="41875.K8EAN1"/>
<name>K8EAN1_9CHLO</name>
<dbReference type="HAMAP" id="MF_00255">
    <property type="entry name" value="Gly_tRNA_synth_beta"/>
    <property type="match status" value="1"/>
</dbReference>
<dbReference type="Pfam" id="PF02091">
    <property type="entry name" value="tRNA-synt_2e"/>
    <property type="match status" value="1"/>
</dbReference>
<keyword evidence="6" id="KW-0547">Nucleotide-binding</keyword>
<keyword evidence="9" id="KW-0030">Aminoacyl-tRNA synthetase</keyword>
<evidence type="ECO:0000256" key="2">
    <source>
        <dbReference type="ARBA" id="ARBA00008226"/>
    </source>
</evidence>
<dbReference type="RefSeq" id="XP_007514657.1">
    <property type="nucleotide sequence ID" value="XM_007514595.1"/>
</dbReference>
<dbReference type="GO" id="GO:0004814">
    <property type="term" value="F:arginine-tRNA ligase activity"/>
    <property type="evidence" value="ECO:0007669"/>
    <property type="project" value="InterPro"/>
</dbReference>
<dbReference type="NCBIfam" id="TIGR00211">
    <property type="entry name" value="glyS"/>
    <property type="match status" value="1"/>
</dbReference>
<dbReference type="Proteomes" id="UP000198341">
    <property type="component" value="Chromosome 2"/>
</dbReference>
<dbReference type="GO" id="GO:0006426">
    <property type="term" value="P:glycyl-tRNA aminoacylation"/>
    <property type="evidence" value="ECO:0007669"/>
    <property type="project" value="InterPro"/>
</dbReference>
<dbReference type="GO" id="GO:0005739">
    <property type="term" value="C:mitochondrion"/>
    <property type="evidence" value="ECO:0007669"/>
    <property type="project" value="TreeGrafter"/>
</dbReference>
<feature type="region of interest" description="Disordered" evidence="11">
    <location>
        <begin position="464"/>
        <end position="486"/>
    </location>
</feature>
<dbReference type="GO" id="GO:0006420">
    <property type="term" value="P:arginyl-tRNA aminoacylation"/>
    <property type="evidence" value="ECO:0007669"/>
    <property type="project" value="InterPro"/>
</dbReference>
<dbReference type="InterPro" id="IPR045864">
    <property type="entry name" value="aa-tRNA-synth_II/BPL/LPL"/>
</dbReference>
<evidence type="ECO:0000256" key="10">
    <source>
        <dbReference type="ARBA" id="ARBA00047937"/>
    </source>
</evidence>
<evidence type="ECO:0000313" key="14">
    <source>
        <dbReference type="Proteomes" id="UP000198341"/>
    </source>
</evidence>
<keyword evidence="7" id="KW-0067">ATP-binding</keyword>
<keyword evidence="8" id="KW-0648">Protein biosynthesis</keyword>
<protein>
    <recommendedName>
        <fullName evidence="3">glycine--tRNA ligase</fullName>
        <ecNumber evidence="3">6.1.1.14</ecNumber>
    </recommendedName>
</protein>
<dbReference type="HAMAP" id="MF_00254">
    <property type="entry name" value="Gly_tRNA_synth_alpha"/>
    <property type="match status" value="1"/>
</dbReference>